<dbReference type="GO" id="GO:0015483">
    <property type="term" value="F:long-chain fatty acid transporting porin activity"/>
    <property type="evidence" value="ECO:0007669"/>
    <property type="project" value="TreeGrafter"/>
</dbReference>
<keyword evidence="6" id="KW-0472">Membrane</keyword>
<evidence type="ECO:0000256" key="6">
    <source>
        <dbReference type="ARBA" id="ARBA00023136"/>
    </source>
</evidence>
<dbReference type="GO" id="GO:0009279">
    <property type="term" value="C:cell outer membrane"/>
    <property type="evidence" value="ECO:0007669"/>
    <property type="project" value="UniProtKB-SubCell"/>
</dbReference>
<feature type="chain" id="PRO_5021454186" evidence="8">
    <location>
        <begin position="25"/>
        <end position="409"/>
    </location>
</feature>
<keyword evidence="3" id="KW-1134">Transmembrane beta strand</keyword>
<evidence type="ECO:0000256" key="1">
    <source>
        <dbReference type="ARBA" id="ARBA00004571"/>
    </source>
</evidence>
<dbReference type="AlphaFoldDB" id="A0A506U7L0"/>
<evidence type="ECO:0000256" key="5">
    <source>
        <dbReference type="ARBA" id="ARBA00022729"/>
    </source>
</evidence>
<organism evidence="9 10">
    <name type="scientific">Pararhizobium mangrovi</name>
    <dbReference type="NCBI Taxonomy" id="2590452"/>
    <lineage>
        <taxon>Bacteria</taxon>
        <taxon>Pseudomonadati</taxon>
        <taxon>Pseudomonadota</taxon>
        <taxon>Alphaproteobacteria</taxon>
        <taxon>Hyphomicrobiales</taxon>
        <taxon>Rhizobiaceae</taxon>
        <taxon>Rhizobium/Agrobacterium group</taxon>
        <taxon>Pararhizobium</taxon>
    </lineage>
</organism>
<keyword evidence="5 8" id="KW-0732">Signal</keyword>
<dbReference type="PANTHER" id="PTHR35093:SF8">
    <property type="entry name" value="OUTER MEMBRANE PROTEIN NMB0088-RELATED"/>
    <property type="match status" value="1"/>
</dbReference>
<dbReference type="OrthoDB" id="6679728at2"/>
<dbReference type="Pfam" id="PF03349">
    <property type="entry name" value="Toluene_X"/>
    <property type="match status" value="1"/>
</dbReference>
<proteinExistence type="inferred from homology"/>
<comment type="caution">
    <text evidence="9">The sequence shown here is derived from an EMBL/GenBank/DDBJ whole genome shotgun (WGS) entry which is preliminary data.</text>
</comment>
<comment type="subcellular location">
    <subcellularLocation>
        <location evidence="1">Cell outer membrane</location>
        <topology evidence="1">Multi-pass membrane protein</topology>
    </subcellularLocation>
</comment>
<evidence type="ECO:0000256" key="8">
    <source>
        <dbReference type="SAM" id="SignalP"/>
    </source>
</evidence>
<dbReference type="PANTHER" id="PTHR35093">
    <property type="entry name" value="OUTER MEMBRANE PROTEIN NMB0088-RELATED"/>
    <property type="match status" value="1"/>
</dbReference>
<dbReference type="Proteomes" id="UP000320314">
    <property type="component" value="Unassembled WGS sequence"/>
</dbReference>
<reference evidence="9 10" key="1">
    <citation type="submission" date="2019-06" db="EMBL/GenBank/DDBJ databases">
        <authorList>
            <person name="Li M."/>
        </authorList>
    </citation>
    <scope>NUCLEOTIDE SEQUENCE [LARGE SCALE GENOMIC DNA]</scope>
    <source>
        <strain evidence="9 10">BGMRC6574</strain>
    </source>
</reference>
<name>A0A506U7L0_9HYPH</name>
<dbReference type="EMBL" id="VHLH01000009">
    <property type="protein sequence ID" value="TPW29850.1"/>
    <property type="molecule type" value="Genomic_DNA"/>
</dbReference>
<evidence type="ECO:0000256" key="2">
    <source>
        <dbReference type="ARBA" id="ARBA00008163"/>
    </source>
</evidence>
<comment type="similarity">
    <text evidence="2">Belongs to the OmpP1/FadL family.</text>
</comment>
<evidence type="ECO:0000256" key="3">
    <source>
        <dbReference type="ARBA" id="ARBA00022452"/>
    </source>
</evidence>
<keyword evidence="10" id="KW-1185">Reference proteome</keyword>
<sequence length="409" mass="43703">MRANAVRMATMAVVALVSVGRAHAGGLEREGYDIDLLFDSSPFAFETRETYVSPHRVLKHVHSVDGTAPATGDATSARESKDYVTSRIGMKFAFGEPIDCLFQYSQPWGAHVAPGNDWAGATSNIETELESDSLEATCSYAFDLGPGRFRAIGGVVGEKLSGFKEKRVFLPLPTGPVATVGRLDMNADGHAWRAGVAYEIPDIALRASLVYTSQVDLDDIDGSLVVGKGTPFETRYSGFASAAMPRTLALKLRSGIAPGWLAYGSLEWADWSVLQSIPFCAKGAGEDECTMSSRSKLTSLDLYYRDGWTVSGGVGHAITKRLTTAAGLTWDRGVSNGYGSSTDSWTVDAALVVTPDERWRVTLAGAAGVMTGGRSNALYEDDGQLLDPVSYDFDADFVGALSLSAALRF</sequence>
<dbReference type="Gene3D" id="2.40.160.60">
    <property type="entry name" value="Outer membrane protein transport protein (OMPP1/FadL/TodX)"/>
    <property type="match status" value="1"/>
</dbReference>
<feature type="signal peptide" evidence="8">
    <location>
        <begin position="1"/>
        <end position="24"/>
    </location>
</feature>
<keyword evidence="4" id="KW-0812">Transmembrane</keyword>
<accession>A0A506U7L0</accession>
<gene>
    <name evidence="9" type="ORF">FJU11_06885</name>
</gene>
<evidence type="ECO:0000256" key="7">
    <source>
        <dbReference type="ARBA" id="ARBA00023237"/>
    </source>
</evidence>
<evidence type="ECO:0000256" key="4">
    <source>
        <dbReference type="ARBA" id="ARBA00022692"/>
    </source>
</evidence>
<keyword evidence="7" id="KW-0998">Cell outer membrane</keyword>
<dbReference type="InterPro" id="IPR005017">
    <property type="entry name" value="OMPP1/FadL/TodX"/>
</dbReference>
<dbReference type="RefSeq" id="WP_141166301.1">
    <property type="nucleotide sequence ID" value="NZ_VHLH01000009.1"/>
</dbReference>
<evidence type="ECO:0000313" key="9">
    <source>
        <dbReference type="EMBL" id="TPW29850.1"/>
    </source>
</evidence>
<protein>
    <submittedName>
        <fullName evidence="9">Transporter</fullName>
    </submittedName>
</protein>
<dbReference type="SUPFAM" id="SSF56935">
    <property type="entry name" value="Porins"/>
    <property type="match status" value="1"/>
</dbReference>
<evidence type="ECO:0000313" key="10">
    <source>
        <dbReference type="Proteomes" id="UP000320314"/>
    </source>
</evidence>